<protein>
    <recommendedName>
        <fullName evidence="7">Aminopeptidase</fullName>
    </recommendedName>
</protein>
<evidence type="ECO:0000259" key="4">
    <source>
        <dbReference type="Pfam" id="PF17900"/>
    </source>
</evidence>
<dbReference type="Pfam" id="PF01433">
    <property type="entry name" value="Peptidase_M1"/>
    <property type="match status" value="1"/>
</dbReference>
<dbReference type="AlphaFoldDB" id="A0A8S1S9J0"/>
<dbReference type="EMBL" id="CAJJDP010000006">
    <property type="protein sequence ID" value="CAD8136453.1"/>
    <property type="molecule type" value="Genomic_DNA"/>
</dbReference>
<dbReference type="InterPro" id="IPR045357">
    <property type="entry name" value="Aminopeptidase_N-like_N"/>
</dbReference>
<feature type="domain" description="ERAP1-like C-terminal" evidence="3">
    <location>
        <begin position="540"/>
        <end position="649"/>
    </location>
</feature>
<evidence type="ECO:0000256" key="1">
    <source>
        <dbReference type="ARBA" id="ARBA00010136"/>
    </source>
</evidence>
<dbReference type="CDD" id="cd09602">
    <property type="entry name" value="M1_APN"/>
    <property type="match status" value="1"/>
</dbReference>
<dbReference type="PANTHER" id="PTHR11533">
    <property type="entry name" value="PROTEASE M1 ZINC METALLOPROTEASE"/>
    <property type="match status" value="1"/>
</dbReference>
<evidence type="ECO:0000259" key="3">
    <source>
        <dbReference type="Pfam" id="PF11838"/>
    </source>
</evidence>
<dbReference type="OrthoDB" id="10031169at2759"/>
<dbReference type="Proteomes" id="UP000683925">
    <property type="component" value="Unassembled WGS sequence"/>
</dbReference>
<feature type="domain" description="Peptidase M1 membrane alanine aminopeptidase" evidence="2">
    <location>
        <begin position="259"/>
        <end position="472"/>
    </location>
</feature>
<dbReference type="GO" id="GO:0005615">
    <property type="term" value="C:extracellular space"/>
    <property type="evidence" value="ECO:0007669"/>
    <property type="project" value="TreeGrafter"/>
</dbReference>
<comment type="caution">
    <text evidence="5">The sequence shown here is derived from an EMBL/GenBank/DDBJ whole genome shotgun (WGS) entry which is preliminary data.</text>
</comment>
<dbReference type="InterPro" id="IPR050344">
    <property type="entry name" value="Peptidase_M1_aminopeptidases"/>
</dbReference>
<dbReference type="Pfam" id="PF11838">
    <property type="entry name" value="ERAP1_C"/>
    <property type="match status" value="1"/>
</dbReference>
<keyword evidence="6" id="KW-1185">Reference proteome</keyword>
<gene>
    <name evidence="5" type="ORF">POCTA_138.1.T0070399</name>
</gene>
<dbReference type="InterPro" id="IPR014782">
    <property type="entry name" value="Peptidase_M1_dom"/>
</dbReference>
<dbReference type="GO" id="GO:0070006">
    <property type="term" value="F:metalloaminopeptidase activity"/>
    <property type="evidence" value="ECO:0007669"/>
    <property type="project" value="TreeGrafter"/>
</dbReference>
<feature type="domain" description="Aminopeptidase N-like N-terminal" evidence="4">
    <location>
        <begin position="47"/>
        <end position="214"/>
    </location>
</feature>
<evidence type="ECO:0000313" key="5">
    <source>
        <dbReference type="EMBL" id="CAD8136453.1"/>
    </source>
</evidence>
<evidence type="ECO:0000259" key="2">
    <source>
        <dbReference type="Pfam" id="PF01433"/>
    </source>
</evidence>
<dbReference type="FunFam" id="2.60.40.1730:FF:000010">
    <property type="entry name" value="Putative aminopeptidase N"/>
    <property type="match status" value="1"/>
</dbReference>
<dbReference type="OMA" id="RANTIIH"/>
<evidence type="ECO:0000313" key="6">
    <source>
        <dbReference type="Proteomes" id="UP000683925"/>
    </source>
</evidence>
<sequence length="842" mass="99219">MIRILQQQQQFRNKVRYSLTHSEAKLRKSLFSNSPIETTMYIELLKGQKYRGIAQMNFQLKEPKSLFLDCQGQDISSLIVNNQTLQNIKQDGNKLWIEQGLRKDQNRIEVYFQNQYSTTGHGLHSFMDNEDQYVYSQCEPHHASKMFPCFDQPDLKGTFKLFAYAPKEWKVISNERYLENPRVPQFVQDKGYFPFDQQYKIWEFDQTKPLSTYLYAILAGPYVEIKAPEELLHNQIPQSLYCRKSLLKFVMNDAYSIFKVTSDSMKFFDELFQYKYPFGKYDQIFCPEYSTGAMENAGAVTINDLYVFKEPVPKSQVASRANTIIHELSHMWFGDLVTMEWWDDLWLNESFAEFISHLCQDNVCQGEQVNYWVQFLERKLWGYVTDEKSTTHPIYCQIDNTDQAENIFDGITYAKGAALIKQIYFTMGREGFSKAMGLYFQKHAYGNTKLSDFFESMSINKNVNWEEFKQEWIMTSGFNVLSYTTQNNQIIIKQSGSHLRKHAITIGQFVNNSWITHKIQVDAKEITTIKIDNLKEGSLLILNYNDENYIKVSYNKEQTQQILQNLSTIENSLNRLLVLQSIFDQVRDGQTCFLDFQQGVSNFLLHETDDTVIKIILNWCAAGVNNYTPYRYRAKVRENLASTVKQLIDCTQEQSKLLTLRSHYISWSRTIERLSSINIDEIGVKDGWTYIYNQFLYNKVQWNLYDKLALKDADHKKHKRFLESLSVDRDQLWSYFMSFDKNESVQQVSQVMRAFNHEKFIDQLAKYEVRFFEVIVQIFETKESEYAKAFFNNLYPIGENLEAYQQLSKEALTKTKNDFLIKLLKEAIDINDKRLKAYKTFK</sequence>
<comment type="similarity">
    <text evidence="1">Belongs to the peptidase M1 family.</text>
</comment>
<evidence type="ECO:0008006" key="7">
    <source>
        <dbReference type="Google" id="ProtNLM"/>
    </source>
</evidence>
<proteinExistence type="inferred from homology"/>
<dbReference type="Pfam" id="PF17900">
    <property type="entry name" value="Peptidase_M1_N"/>
    <property type="match status" value="1"/>
</dbReference>
<accession>A0A8S1S9J0</accession>
<dbReference type="InterPro" id="IPR024571">
    <property type="entry name" value="ERAP1-like_C_dom"/>
</dbReference>
<dbReference type="GO" id="GO:0043171">
    <property type="term" value="P:peptide catabolic process"/>
    <property type="evidence" value="ECO:0007669"/>
    <property type="project" value="TreeGrafter"/>
</dbReference>
<dbReference type="GO" id="GO:0008270">
    <property type="term" value="F:zinc ion binding"/>
    <property type="evidence" value="ECO:0007669"/>
    <property type="project" value="InterPro"/>
</dbReference>
<name>A0A8S1S9J0_PAROT</name>
<dbReference type="PANTHER" id="PTHR11533:SF299">
    <property type="entry name" value="AMINOPEPTIDASE"/>
    <property type="match status" value="1"/>
</dbReference>
<dbReference type="GO" id="GO:0005737">
    <property type="term" value="C:cytoplasm"/>
    <property type="evidence" value="ECO:0007669"/>
    <property type="project" value="TreeGrafter"/>
</dbReference>
<dbReference type="GO" id="GO:0006508">
    <property type="term" value="P:proteolysis"/>
    <property type="evidence" value="ECO:0007669"/>
    <property type="project" value="TreeGrafter"/>
</dbReference>
<dbReference type="GO" id="GO:0042277">
    <property type="term" value="F:peptide binding"/>
    <property type="evidence" value="ECO:0007669"/>
    <property type="project" value="TreeGrafter"/>
</dbReference>
<reference evidence="5" key="1">
    <citation type="submission" date="2021-01" db="EMBL/GenBank/DDBJ databases">
        <authorList>
            <consortium name="Genoscope - CEA"/>
            <person name="William W."/>
        </authorList>
    </citation>
    <scope>NUCLEOTIDE SEQUENCE</scope>
</reference>
<organism evidence="5 6">
    <name type="scientific">Paramecium octaurelia</name>
    <dbReference type="NCBI Taxonomy" id="43137"/>
    <lineage>
        <taxon>Eukaryota</taxon>
        <taxon>Sar</taxon>
        <taxon>Alveolata</taxon>
        <taxon>Ciliophora</taxon>
        <taxon>Intramacronucleata</taxon>
        <taxon>Oligohymenophorea</taxon>
        <taxon>Peniculida</taxon>
        <taxon>Parameciidae</taxon>
        <taxon>Paramecium</taxon>
    </lineage>
</organism>
<dbReference type="GO" id="GO:0016020">
    <property type="term" value="C:membrane"/>
    <property type="evidence" value="ECO:0007669"/>
    <property type="project" value="TreeGrafter"/>
</dbReference>